<dbReference type="Gene3D" id="3.90.1150.10">
    <property type="entry name" value="Aspartate Aminotransferase, domain 1"/>
    <property type="match status" value="1"/>
</dbReference>
<evidence type="ECO:0000313" key="2">
    <source>
        <dbReference type="Proteomes" id="UP001500622"/>
    </source>
</evidence>
<dbReference type="RefSeq" id="WP_345214747.1">
    <property type="nucleotide sequence ID" value="NZ_BAABGN010000001.1"/>
</dbReference>
<accession>A0ABP8KV00</accession>
<dbReference type="Proteomes" id="UP001500622">
    <property type="component" value="Unassembled WGS sequence"/>
</dbReference>
<keyword evidence="2" id="KW-1185">Reference proteome</keyword>
<proteinExistence type="predicted"/>
<comment type="caution">
    <text evidence="1">The sequence shown here is derived from an EMBL/GenBank/DDBJ whole genome shotgun (WGS) entry which is preliminary data.</text>
</comment>
<sequence>MLAKDAHGATNRLAPPLTIERAELDLALDTLAAVLRRRRAEVS</sequence>
<evidence type="ECO:0000313" key="1">
    <source>
        <dbReference type="EMBL" id="GAA4416191.1"/>
    </source>
</evidence>
<organism evidence="1 2">
    <name type="scientific">Georgenia halophila</name>
    <dbReference type="NCBI Taxonomy" id="620889"/>
    <lineage>
        <taxon>Bacteria</taxon>
        <taxon>Bacillati</taxon>
        <taxon>Actinomycetota</taxon>
        <taxon>Actinomycetes</taxon>
        <taxon>Micrococcales</taxon>
        <taxon>Bogoriellaceae</taxon>
        <taxon>Georgenia</taxon>
    </lineage>
</organism>
<name>A0ABP8KV00_9MICO</name>
<gene>
    <name evidence="1" type="ORF">GCM10023169_03250</name>
</gene>
<reference evidence="2" key="1">
    <citation type="journal article" date="2019" name="Int. J. Syst. Evol. Microbiol.">
        <title>The Global Catalogue of Microorganisms (GCM) 10K type strain sequencing project: providing services to taxonomists for standard genome sequencing and annotation.</title>
        <authorList>
            <consortium name="The Broad Institute Genomics Platform"/>
            <consortium name="The Broad Institute Genome Sequencing Center for Infectious Disease"/>
            <person name="Wu L."/>
            <person name="Ma J."/>
        </authorList>
    </citation>
    <scope>NUCLEOTIDE SEQUENCE [LARGE SCALE GENOMIC DNA]</scope>
    <source>
        <strain evidence="2">JCM 17810</strain>
    </source>
</reference>
<dbReference type="EMBL" id="BAABGN010000001">
    <property type="protein sequence ID" value="GAA4416191.1"/>
    <property type="molecule type" value="Genomic_DNA"/>
</dbReference>
<protein>
    <submittedName>
        <fullName evidence="1">Uncharacterized protein</fullName>
    </submittedName>
</protein>
<dbReference type="InterPro" id="IPR015422">
    <property type="entry name" value="PyrdxlP-dep_Trfase_small"/>
</dbReference>